<evidence type="ECO:0000313" key="2">
    <source>
        <dbReference type="Proteomes" id="UP001159363"/>
    </source>
</evidence>
<proteinExistence type="predicted"/>
<organism evidence="1 2">
    <name type="scientific">Dryococelus australis</name>
    <dbReference type="NCBI Taxonomy" id="614101"/>
    <lineage>
        <taxon>Eukaryota</taxon>
        <taxon>Metazoa</taxon>
        <taxon>Ecdysozoa</taxon>
        <taxon>Arthropoda</taxon>
        <taxon>Hexapoda</taxon>
        <taxon>Insecta</taxon>
        <taxon>Pterygota</taxon>
        <taxon>Neoptera</taxon>
        <taxon>Polyneoptera</taxon>
        <taxon>Phasmatodea</taxon>
        <taxon>Verophasmatodea</taxon>
        <taxon>Anareolatae</taxon>
        <taxon>Phasmatidae</taxon>
        <taxon>Eurycanthinae</taxon>
        <taxon>Dryococelus</taxon>
    </lineage>
</organism>
<accession>A0ABQ9I018</accession>
<reference evidence="1 2" key="1">
    <citation type="submission" date="2023-02" db="EMBL/GenBank/DDBJ databases">
        <title>LHISI_Scaffold_Assembly.</title>
        <authorList>
            <person name="Stuart O.P."/>
            <person name="Cleave R."/>
            <person name="Magrath M.J.L."/>
            <person name="Mikheyev A.S."/>
        </authorList>
    </citation>
    <scope>NUCLEOTIDE SEQUENCE [LARGE SCALE GENOMIC DNA]</scope>
    <source>
        <strain evidence="1">Daus_M_001</strain>
        <tissue evidence="1">Leg muscle</tissue>
    </source>
</reference>
<comment type="caution">
    <text evidence="1">The sequence shown here is derived from an EMBL/GenBank/DDBJ whole genome shotgun (WGS) entry which is preliminary data.</text>
</comment>
<name>A0ABQ9I018_9NEOP</name>
<dbReference type="Proteomes" id="UP001159363">
    <property type="component" value="Chromosome 3"/>
</dbReference>
<sequence>MIIIRTLKYLVKQGLAIRGHAQDEGFYKTSCTTGKAISKIIYDSLLRLGQPVTLLTGQTYDGAGNMKGALTKIIDNQPLAEWLYRKVQIEEIVKKYDIILMTLHELSEDICGGASDLLRCFSNGSTYLGFVMANNVIDLLEKLNKSSQGRRNTLSGLVKSVETIFFLLCDLRGEDKLEIIFNYCCEKIDEMNLQPLTLLRIVKPPKRFCGPGVYHSYNKTPYSAINLTFI</sequence>
<evidence type="ECO:0008006" key="3">
    <source>
        <dbReference type="Google" id="ProtNLM"/>
    </source>
</evidence>
<keyword evidence="2" id="KW-1185">Reference proteome</keyword>
<protein>
    <recommendedName>
        <fullName evidence="3">DUF4371 domain-containing protein</fullName>
    </recommendedName>
</protein>
<evidence type="ECO:0000313" key="1">
    <source>
        <dbReference type="EMBL" id="KAJ8889992.1"/>
    </source>
</evidence>
<dbReference type="EMBL" id="JARBHB010000003">
    <property type="protein sequence ID" value="KAJ8889992.1"/>
    <property type="molecule type" value="Genomic_DNA"/>
</dbReference>
<gene>
    <name evidence="1" type="ORF">PR048_009497</name>
</gene>